<dbReference type="EMBL" id="FONA01000017">
    <property type="protein sequence ID" value="SFE73456.1"/>
    <property type="molecule type" value="Genomic_DNA"/>
</dbReference>
<name>A0A1I2CYV8_9BACT</name>
<dbReference type="PROSITE" id="PS51733">
    <property type="entry name" value="BPL_LPL_CATALYTIC"/>
    <property type="match status" value="1"/>
</dbReference>
<dbReference type="GO" id="GO:0005737">
    <property type="term" value="C:cytoplasm"/>
    <property type="evidence" value="ECO:0007669"/>
    <property type="project" value="TreeGrafter"/>
</dbReference>
<organism evidence="3 4">
    <name type="scientific">Thermophagus xiamenensis</name>
    <dbReference type="NCBI Taxonomy" id="385682"/>
    <lineage>
        <taxon>Bacteria</taxon>
        <taxon>Pseudomonadati</taxon>
        <taxon>Bacteroidota</taxon>
        <taxon>Bacteroidia</taxon>
        <taxon>Marinilabiliales</taxon>
        <taxon>Marinilabiliaceae</taxon>
        <taxon>Thermophagus</taxon>
    </lineage>
</organism>
<keyword evidence="3" id="KW-0436">Ligase</keyword>
<dbReference type="FunCoup" id="A0A1I2CYV8">
    <property type="interactions" value="371"/>
</dbReference>
<dbReference type="Gene3D" id="3.30.930.10">
    <property type="entry name" value="Bira Bifunctional Protein, Domain 2"/>
    <property type="match status" value="1"/>
</dbReference>
<evidence type="ECO:0000313" key="4">
    <source>
        <dbReference type="Proteomes" id="UP000181976"/>
    </source>
</evidence>
<evidence type="ECO:0000313" key="3">
    <source>
        <dbReference type="EMBL" id="SFE73456.1"/>
    </source>
</evidence>
<dbReference type="RefSeq" id="WP_010527709.1">
    <property type="nucleotide sequence ID" value="NZ_AFSL01000060.1"/>
</dbReference>
<gene>
    <name evidence="3" type="ORF">SAMN05444380_11755</name>
</gene>
<dbReference type="GO" id="GO:0009249">
    <property type="term" value="P:protein lipoylation"/>
    <property type="evidence" value="ECO:0007669"/>
    <property type="project" value="InterPro"/>
</dbReference>
<dbReference type="AlphaFoldDB" id="A0A1I2CYV8"/>
<dbReference type="NCBIfam" id="TIGR00545">
    <property type="entry name" value="lipoyltrans"/>
    <property type="match status" value="1"/>
</dbReference>
<dbReference type="CDD" id="cd16443">
    <property type="entry name" value="LplA"/>
    <property type="match status" value="1"/>
</dbReference>
<dbReference type="PANTHER" id="PTHR12561:SF3">
    <property type="entry name" value="LIPOYLTRANSFERASE 1, MITOCHONDRIAL"/>
    <property type="match status" value="1"/>
</dbReference>
<dbReference type="GO" id="GO:0017118">
    <property type="term" value="F:lipoyltransferase activity"/>
    <property type="evidence" value="ECO:0007669"/>
    <property type="project" value="TreeGrafter"/>
</dbReference>
<dbReference type="InterPro" id="IPR004143">
    <property type="entry name" value="BPL_LPL_catalytic"/>
</dbReference>
<dbReference type="eggNOG" id="COG0095">
    <property type="taxonomic scope" value="Bacteria"/>
</dbReference>
<keyword evidence="4" id="KW-1185">Reference proteome</keyword>
<dbReference type="PANTHER" id="PTHR12561">
    <property type="entry name" value="LIPOATE-PROTEIN LIGASE"/>
    <property type="match status" value="1"/>
</dbReference>
<feature type="domain" description="BPL/LPL catalytic" evidence="2">
    <location>
        <begin position="29"/>
        <end position="208"/>
    </location>
</feature>
<protein>
    <submittedName>
        <fullName evidence="3">Lipoate-protein ligase</fullName>
    </submittedName>
</protein>
<dbReference type="Proteomes" id="UP000181976">
    <property type="component" value="Unassembled WGS sequence"/>
</dbReference>
<dbReference type="OrthoDB" id="9787898at2"/>
<evidence type="ECO:0000256" key="1">
    <source>
        <dbReference type="ARBA" id="ARBA00005085"/>
    </source>
</evidence>
<accession>A0A1I2CYV8</accession>
<dbReference type="InterPro" id="IPR004562">
    <property type="entry name" value="LipoylTrfase_LipoateP_Ligase"/>
</dbReference>
<reference evidence="3 4" key="1">
    <citation type="submission" date="2016-10" db="EMBL/GenBank/DDBJ databases">
        <authorList>
            <person name="de Groot N.N."/>
        </authorList>
    </citation>
    <scope>NUCLEOTIDE SEQUENCE [LARGE SCALE GENOMIC DNA]</scope>
    <source>
        <strain evidence="3 4">DSM 19012</strain>
    </source>
</reference>
<dbReference type="InParanoid" id="A0A1I2CYV8"/>
<proteinExistence type="predicted"/>
<dbReference type="Pfam" id="PF21948">
    <property type="entry name" value="LplA-B_cat"/>
    <property type="match status" value="1"/>
</dbReference>
<dbReference type="SUPFAM" id="SSF55681">
    <property type="entry name" value="Class II aaRS and biotin synthetases"/>
    <property type="match status" value="1"/>
</dbReference>
<comment type="pathway">
    <text evidence="1">Protein modification; protein lipoylation via exogenous pathway; protein N(6)-(lipoyl)lysine from lipoate: step 2/2.</text>
</comment>
<evidence type="ECO:0000259" key="2">
    <source>
        <dbReference type="PROSITE" id="PS51733"/>
    </source>
</evidence>
<sequence length="324" mass="37566">MEHKKTLYVISKSNDPAYNLATEEVLLRNYEENIVFLYINKPSVIVGKHQNTLSEINLSFLKSHNIPVYRRLSGGGTVYHDLGNINYCLIENGEAGKLVDFVRATTPVVEVLKHLGINARHGKRNDLLCGYKKISGNACHVYKSRSMHHGTLLYNSNLSYLTESLKTKNIHFKDRAVKSVRSEVENISRIIKSKKQTTEFLLEIGEYLKKKYNAQPWNLTTKDIEKIDELIKNKYETWQWNYGYSPMYEFKKAYKTGNYTFLSQLKVEKGIIQHIEIKSNYPNANFIKKAEKVIHMAYHEKEYIQNCLSDLPSEIQEGIINSLF</sequence>
<dbReference type="UniPathway" id="UPA00537">
    <property type="reaction ID" value="UER00595"/>
</dbReference>
<dbReference type="STRING" id="385682.SAMN05444380_11755"/>
<dbReference type="InterPro" id="IPR045864">
    <property type="entry name" value="aa-tRNA-synth_II/BPL/LPL"/>
</dbReference>
<dbReference type="GO" id="GO:0016979">
    <property type="term" value="F:lipoate-protein ligase activity"/>
    <property type="evidence" value="ECO:0007669"/>
    <property type="project" value="TreeGrafter"/>
</dbReference>